<dbReference type="STRING" id="81858.BST23_05915"/>
<gene>
    <name evidence="1" type="ORF">BST23_05915</name>
</gene>
<name>A0A1X0D662_9MYCO</name>
<organism evidence="1 2">
    <name type="scientific">Mycolicibacterium elephantis</name>
    <dbReference type="NCBI Taxonomy" id="81858"/>
    <lineage>
        <taxon>Bacteria</taxon>
        <taxon>Bacillati</taxon>
        <taxon>Actinomycetota</taxon>
        <taxon>Actinomycetes</taxon>
        <taxon>Mycobacteriales</taxon>
        <taxon>Mycobacteriaceae</taxon>
        <taxon>Mycolicibacterium</taxon>
    </lineage>
</organism>
<proteinExistence type="predicted"/>
<dbReference type="Pfam" id="PF13692">
    <property type="entry name" value="Glyco_trans_1_4"/>
    <property type="match status" value="1"/>
</dbReference>
<protein>
    <recommendedName>
        <fullName evidence="3">Glycosyltransferase subfamily 4-like N-terminal domain-containing protein</fullName>
    </recommendedName>
</protein>
<accession>A0A1X0D662</accession>
<dbReference type="Gene3D" id="3.40.50.2000">
    <property type="entry name" value="Glycogen Phosphorylase B"/>
    <property type="match status" value="2"/>
</dbReference>
<comment type="caution">
    <text evidence="1">The sequence shown here is derived from an EMBL/GenBank/DDBJ whole genome shotgun (WGS) entry which is preliminary data.</text>
</comment>
<dbReference type="OrthoDB" id="4120491at2"/>
<evidence type="ECO:0000313" key="2">
    <source>
        <dbReference type="Proteomes" id="UP000192772"/>
    </source>
</evidence>
<dbReference type="SUPFAM" id="SSF53756">
    <property type="entry name" value="UDP-Glycosyltransferase/glycogen phosphorylase"/>
    <property type="match status" value="1"/>
</dbReference>
<dbReference type="EMBL" id="MVHP01000004">
    <property type="protein sequence ID" value="ORA67906.1"/>
    <property type="molecule type" value="Genomic_DNA"/>
</dbReference>
<reference evidence="1 2" key="1">
    <citation type="submission" date="2017-02" db="EMBL/GenBank/DDBJ databases">
        <title>The new phylogeny of genus Mycobacterium.</title>
        <authorList>
            <person name="Tortoli E."/>
            <person name="Trovato A."/>
            <person name="Cirillo D.M."/>
        </authorList>
    </citation>
    <scope>NUCLEOTIDE SEQUENCE [LARGE SCALE GENOMIC DNA]</scope>
    <source>
        <strain evidence="1 2">FI-09383</strain>
    </source>
</reference>
<dbReference type="Proteomes" id="UP000192772">
    <property type="component" value="Unassembled WGS sequence"/>
</dbReference>
<evidence type="ECO:0008006" key="3">
    <source>
        <dbReference type="Google" id="ProtNLM"/>
    </source>
</evidence>
<dbReference type="AlphaFoldDB" id="A0A1X0D662"/>
<evidence type="ECO:0000313" key="1">
    <source>
        <dbReference type="EMBL" id="ORA67906.1"/>
    </source>
</evidence>
<sequence length="383" mass="41337">MGAFEVTTNLREYRLVFVGPAEGQTAVGDYAQDFVTAVKPHFGDVAEVRTRGPGGDSVRDILAYRRAVAALVAEAPDRVLVHGELAAGGAAPFWTIAGLSGIPVTATIHDPPQGVWWPAATKFMFAPKLSRKLVFHGVHYPLRPLSTKVEGMVNGRRTLFALTETGRRSIEQRYPHTTAVYVPHIVRDRPVIRPVQERPRAVGFFGHVYRGKGFEQVARIRELLADDIAIRVAGRGTESLPRVDGIEILGAVDGPAEDAFFGSVQAIVVPYGKRHWYDETYPASGVVAHATAYRTPVVCTGYGSLAELDEKTGAVVVRTPGTEQEAVAAGLAEAIEALLGDTGRLTELGEYAEKTRQARSGAATAQAYAAAWAQLLDRHPKGH</sequence>